<feature type="compositionally biased region" description="Basic and acidic residues" evidence="1">
    <location>
        <begin position="110"/>
        <end position="127"/>
    </location>
</feature>
<organism evidence="2 3">
    <name type="scientific">Panicum virgatum</name>
    <name type="common">Blackwell switchgrass</name>
    <dbReference type="NCBI Taxonomy" id="38727"/>
    <lineage>
        <taxon>Eukaryota</taxon>
        <taxon>Viridiplantae</taxon>
        <taxon>Streptophyta</taxon>
        <taxon>Embryophyta</taxon>
        <taxon>Tracheophyta</taxon>
        <taxon>Spermatophyta</taxon>
        <taxon>Magnoliopsida</taxon>
        <taxon>Liliopsida</taxon>
        <taxon>Poales</taxon>
        <taxon>Poaceae</taxon>
        <taxon>PACMAD clade</taxon>
        <taxon>Panicoideae</taxon>
        <taxon>Panicodae</taxon>
        <taxon>Paniceae</taxon>
        <taxon>Panicinae</taxon>
        <taxon>Panicum</taxon>
        <taxon>Panicum sect. Hiantes</taxon>
    </lineage>
</organism>
<feature type="region of interest" description="Disordered" evidence="1">
    <location>
        <begin position="28"/>
        <end position="139"/>
    </location>
</feature>
<accession>A0A8T0UIC7</accession>
<sequence>MRDQLLAALGGGDGTNAADSLHALTEKVARGGGGGKGCSEGGAASRGGRSPMPRPATRASTSSKSSPASAPIPPDPWRRRSRCSRTPPHLGGVHGPSHRGWCGGGGRRGRGTEERRVHRNDLRRSGEDAAAGGGGGPVRRRARQWGYHALQWAVLYNRVAAMQYILEVALCHRPPLRLPAPPPAPSSPPGRTAVLAMLTNLGWKTLPTAYAYHEQG</sequence>
<dbReference type="EMBL" id="CM029042">
    <property type="protein sequence ID" value="KAG2620544.1"/>
    <property type="molecule type" value="Genomic_DNA"/>
</dbReference>
<keyword evidence="3" id="KW-1185">Reference proteome</keyword>
<evidence type="ECO:0000313" key="2">
    <source>
        <dbReference type="EMBL" id="KAG2620544.1"/>
    </source>
</evidence>
<feature type="compositionally biased region" description="Gly residues" evidence="1">
    <location>
        <begin position="30"/>
        <end position="40"/>
    </location>
</feature>
<gene>
    <name evidence="2" type="ORF">PVAP13_3NG216613</name>
</gene>
<protein>
    <submittedName>
        <fullName evidence="2">Uncharacterized protein</fullName>
    </submittedName>
</protein>
<proteinExistence type="predicted"/>
<evidence type="ECO:0000256" key="1">
    <source>
        <dbReference type="SAM" id="MobiDB-lite"/>
    </source>
</evidence>
<feature type="compositionally biased region" description="Low complexity" evidence="1">
    <location>
        <begin position="41"/>
        <end position="69"/>
    </location>
</feature>
<evidence type="ECO:0000313" key="3">
    <source>
        <dbReference type="Proteomes" id="UP000823388"/>
    </source>
</evidence>
<dbReference type="Proteomes" id="UP000823388">
    <property type="component" value="Chromosome 3N"/>
</dbReference>
<name>A0A8T0UIC7_PANVG</name>
<comment type="caution">
    <text evidence="2">The sequence shown here is derived from an EMBL/GenBank/DDBJ whole genome shotgun (WGS) entry which is preliminary data.</text>
</comment>
<reference evidence="2" key="1">
    <citation type="submission" date="2020-05" db="EMBL/GenBank/DDBJ databases">
        <title>WGS assembly of Panicum virgatum.</title>
        <authorList>
            <person name="Lovell J.T."/>
            <person name="Jenkins J."/>
            <person name="Shu S."/>
            <person name="Juenger T.E."/>
            <person name="Schmutz J."/>
        </authorList>
    </citation>
    <scope>NUCLEOTIDE SEQUENCE</scope>
    <source>
        <strain evidence="2">AP13</strain>
    </source>
</reference>
<dbReference type="AlphaFoldDB" id="A0A8T0UIC7"/>